<evidence type="ECO:0000256" key="1">
    <source>
        <dbReference type="ARBA" id="ARBA00001947"/>
    </source>
</evidence>
<feature type="domain" description="Peptidase M13 C-terminal" evidence="10">
    <location>
        <begin position="480"/>
        <end position="687"/>
    </location>
</feature>
<dbReference type="InterPro" id="IPR018497">
    <property type="entry name" value="Peptidase_M13_C"/>
</dbReference>
<sequence length="689" mass="80864">MKWLTYRTDLLLKTLLLLCLKGLEAQNKFDLRNPIVKAIVLNSKAASIKAWMDAKINPCDNFFEYSCNNWLRINSAATLELYNTNNFEEMSNALLFKIKNLLNQRESEEDHQNKHMHKVRAFYRSCLSTKDNREAYVKALKLMYRQYGEFSFVERSRKWHLLRNKFDWWSVMARLNLNYGKSVILSLDIQNDVKNSNRTMLYLGPPALLVGEPFVVKRIAQQMTAIFELPAAEALEDTLRILNFEAELSEGGSSNLSVETLEELLSRYPMPEVAKKYANYFDMEKFLKLALNTSRLPEEIYLYDEAYLKNLAKVLKNAAPHTIEDYILWVLLDDYLVDFNTQNWQEFCGEKTKTYFGKFLSHEVYKSFRNPEYEQDLKELWQEIKQAFMRALNDTNYDDWMSPQVKQAALKKLRKIRLVLNTYDEENFDLFFKDLHIDPQNYVANIERILLKLESLRTDKMAKQTASLDATQEMSFTPIYENFENTINIPVALLQPFRLWSPVYPKATKYATIGFLLAHEMIHGFDDMGRHYDGQGQLSDWWDKDSSREFERRRQCFQQQYNRYIYGSDVEDMEASQAENIADNGAIQLAFAAYYHWRTTENVSMPQNGDAKNTEVFCKLPYNEWQLFFISFAQLWCSDVHPKFKDLQGTHAPSKYRVIGSLSNFEGFSQVFQCPSGSEMNPSTKCVIY</sequence>
<evidence type="ECO:0000259" key="10">
    <source>
        <dbReference type="Pfam" id="PF01431"/>
    </source>
</evidence>
<dbReference type="GO" id="GO:0005886">
    <property type="term" value="C:plasma membrane"/>
    <property type="evidence" value="ECO:0007669"/>
    <property type="project" value="UniProtKB-SubCell"/>
</dbReference>
<keyword evidence="9" id="KW-0732">Signal</keyword>
<evidence type="ECO:0000259" key="11">
    <source>
        <dbReference type="Pfam" id="PF05649"/>
    </source>
</evidence>
<organism evidence="12 13">
    <name type="scientific">Stomoxys calcitrans</name>
    <name type="common">Stable fly</name>
    <name type="synonym">Conops calcitrans</name>
    <dbReference type="NCBI Taxonomy" id="35570"/>
    <lineage>
        <taxon>Eukaryota</taxon>
        <taxon>Metazoa</taxon>
        <taxon>Ecdysozoa</taxon>
        <taxon>Arthropoda</taxon>
        <taxon>Hexapoda</taxon>
        <taxon>Insecta</taxon>
        <taxon>Pterygota</taxon>
        <taxon>Neoptera</taxon>
        <taxon>Endopterygota</taxon>
        <taxon>Diptera</taxon>
        <taxon>Brachycera</taxon>
        <taxon>Muscomorpha</taxon>
        <taxon>Muscoidea</taxon>
        <taxon>Muscidae</taxon>
        <taxon>Stomoxys</taxon>
    </lineage>
</organism>
<keyword evidence="4" id="KW-0645">Protease</keyword>
<evidence type="ECO:0000313" key="12">
    <source>
        <dbReference type="EnsemblMetazoa" id="SCAU013854-PA"/>
    </source>
</evidence>
<evidence type="ECO:0000313" key="13">
    <source>
        <dbReference type="Proteomes" id="UP000095300"/>
    </source>
</evidence>
<dbReference type="Gene3D" id="1.10.1380.10">
    <property type="entry name" value="Neutral endopeptidase , domain2"/>
    <property type="match status" value="1"/>
</dbReference>
<feature type="domain" description="Peptidase M13 N-terminal" evidence="11">
    <location>
        <begin position="58"/>
        <end position="418"/>
    </location>
</feature>
<evidence type="ECO:0008006" key="14">
    <source>
        <dbReference type="Google" id="ProtNLM"/>
    </source>
</evidence>
<dbReference type="PANTHER" id="PTHR11733:SF238">
    <property type="entry name" value="FI07649P-RELATED"/>
    <property type="match status" value="1"/>
</dbReference>
<dbReference type="CDD" id="cd08662">
    <property type="entry name" value="M13"/>
    <property type="match status" value="1"/>
</dbReference>
<proteinExistence type="inferred from homology"/>
<keyword evidence="5" id="KW-0479">Metal-binding</keyword>
<comment type="similarity">
    <text evidence="3">Belongs to the peptidase M13 family.</text>
</comment>
<dbReference type="AlphaFoldDB" id="A0A1I8Q4J9"/>
<dbReference type="EnsemblMetazoa" id="SCAU013854-RA">
    <property type="protein sequence ID" value="SCAU013854-PA"/>
    <property type="gene ID" value="SCAU013854"/>
</dbReference>
<keyword evidence="7" id="KW-0862">Zinc</keyword>
<reference evidence="12" key="1">
    <citation type="submission" date="2020-05" db="UniProtKB">
        <authorList>
            <consortium name="EnsemblMetazoa"/>
        </authorList>
    </citation>
    <scope>IDENTIFICATION</scope>
    <source>
        <strain evidence="12">USDA</strain>
    </source>
</reference>
<comment type="cofactor">
    <cofactor evidence="1">
        <name>Zn(2+)</name>
        <dbReference type="ChEBI" id="CHEBI:29105"/>
    </cofactor>
</comment>
<dbReference type="VEuPathDB" id="VectorBase:SCAU013854"/>
<dbReference type="SUPFAM" id="SSF55486">
    <property type="entry name" value="Metalloproteases ('zincins'), catalytic domain"/>
    <property type="match status" value="1"/>
</dbReference>
<dbReference type="InterPro" id="IPR042089">
    <property type="entry name" value="Peptidase_M13_dom_2"/>
</dbReference>
<accession>A0A1I8Q4J9</accession>
<keyword evidence="8" id="KW-0482">Metalloprotease</keyword>
<feature type="signal peptide" evidence="9">
    <location>
        <begin position="1"/>
        <end position="25"/>
    </location>
</feature>
<dbReference type="InterPro" id="IPR008753">
    <property type="entry name" value="Peptidase_M13_N"/>
</dbReference>
<dbReference type="PROSITE" id="PS51885">
    <property type="entry name" value="NEPRILYSIN"/>
    <property type="match status" value="1"/>
</dbReference>
<evidence type="ECO:0000256" key="4">
    <source>
        <dbReference type="ARBA" id="ARBA00022670"/>
    </source>
</evidence>
<dbReference type="KEGG" id="scac:106096223"/>
<dbReference type="PANTHER" id="PTHR11733">
    <property type="entry name" value="ZINC METALLOPROTEASE FAMILY M13 NEPRILYSIN-RELATED"/>
    <property type="match status" value="1"/>
</dbReference>
<gene>
    <name evidence="12" type="primary">106096223</name>
</gene>
<evidence type="ECO:0000256" key="9">
    <source>
        <dbReference type="SAM" id="SignalP"/>
    </source>
</evidence>
<dbReference type="GO" id="GO:0046872">
    <property type="term" value="F:metal ion binding"/>
    <property type="evidence" value="ECO:0007669"/>
    <property type="project" value="UniProtKB-KW"/>
</dbReference>
<evidence type="ECO:0000256" key="2">
    <source>
        <dbReference type="ARBA" id="ARBA00004401"/>
    </source>
</evidence>
<evidence type="ECO:0000256" key="5">
    <source>
        <dbReference type="ARBA" id="ARBA00022723"/>
    </source>
</evidence>
<dbReference type="Gene3D" id="3.40.390.10">
    <property type="entry name" value="Collagenase (Catalytic Domain)"/>
    <property type="match status" value="1"/>
</dbReference>
<keyword evidence="13" id="KW-1185">Reference proteome</keyword>
<comment type="subcellular location">
    <subcellularLocation>
        <location evidence="2">Cell membrane</location>
        <topology evidence="2">Single-pass type II membrane protein</topology>
    </subcellularLocation>
</comment>
<dbReference type="OrthoDB" id="6475849at2759"/>
<dbReference type="Pfam" id="PF05649">
    <property type="entry name" value="Peptidase_M13_N"/>
    <property type="match status" value="1"/>
</dbReference>
<dbReference type="InterPro" id="IPR024079">
    <property type="entry name" value="MetalloPept_cat_dom_sf"/>
</dbReference>
<dbReference type="GO" id="GO:0004222">
    <property type="term" value="F:metalloendopeptidase activity"/>
    <property type="evidence" value="ECO:0007669"/>
    <property type="project" value="InterPro"/>
</dbReference>
<dbReference type="Pfam" id="PF01431">
    <property type="entry name" value="Peptidase_M13"/>
    <property type="match status" value="1"/>
</dbReference>
<evidence type="ECO:0000256" key="7">
    <source>
        <dbReference type="ARBA" id="ARBA00022833"/>
    </source>
</evidence>
<dbReference type="PRINTS" id="PR00786">
    <property type="entry name" value="NEPRILYSIN"/>
</dbReference>
<dbReference type="Proteomes" id="UP000095300">
    <property type="component" value="Unassembled WGS sequence"/>
</dbReference>
<feature type="chain" id="PRO_5009327683" description="Peptidase M13 C-terminal domain-containing protein" evidence="9">
    <location>
        <begin position="26"/>
        <end position="689"/>
    </location>
</feature>
<evidence type="ECO:0000256" key="6">
    <source>
        <dbReference type="ARBA" id="ARBA00022801"/>
    </source>
</evidence>
<keyword evidence="6" id="KW-0378">Hydrolase</keyword>
<protein>
    <recommendedName>
        <fullName evidence="14">Peptidase M13 C-terminal domain-containing protein</fullName>
    </recommendedName>
</protein>
<name>A0A1I8Q4J9_STOCA</name>
<evidence type="ECO:0000256" key="3">
    <source>
        <dbReference type="ARBA" id="ARBA00007357"/>
    </source>
</evidence>
<dbReference type="InterPro" id="IPR000718">
    <property type="entry name" value="Peptidase_M13"/>
</dbReference>
<dbReference type="GO" id="GO:0016485">
    <property type="term" value="P:protein processing"/>
    <property type="evidence" value="ECO:0007669"/>
    <property type="project" value="TreeGrafter"/>
</dbReference>
<evidence type="ECO:0000256" key="8">
    <source>
        <dbReference type="ARBA" id="ARBA00023049"/>
    </source>
</evidence>